<keyword evidence="1" id="KW-0805">Transcription regulation</keyword>
<dbReference type="GO" id="GO:0003677">
    <property type="term" value="F:DNA binding"/>
    <property type="evidence" value="ECO:0007669"/>
    <property type="project" value="UniProtKB-KW"/>
</dbReference>
<dbReference type="InterPro" id="IPR016032">
    <property type="entry name" value="Sig_transdc_resp-reg_C-effctor"/>
</dbReference>
<evidence type="ECO:0000256" key="3">
    <source>
        <dbReference type="ARBA" id="ARBA00023163"/>
    </source>
</evidence>
<feature type="domain" description="HTH luxR-type" evidence="4">
    <location>
        <begin position="171"/>
        <end position="236"/>
    </location>
</feature>
<dbReference type="SMART" id="SM00421">
    <property type="entry name" value="HTH_LUXR"/>
    <property type="match status" value="1"/>
</dbReference>
<protein>
    <submittedName>
        <fullName evidence="5">GAF domain-containing protein</fullName>
    </submittedName>
</protein>
<dbReference type="SMART" id="SM00065">
    <property type="entry name" value="GAF"/>
    <property type="match status" value="1"/>
</dbReference>
<dbReference type="InterPro" id="IPR000792">
    <property type="entry name" value="Tscrpt_reg_LuxR_C"/>
</dbReference>
<reference evidence="5" key="1">
    <citation type="submission" date="2020-05" db="EMBL/GenBank/DDBJ databases">
        <authorList>
            <person name="Zhu T."/>
            <person name="Keshari N."/>
            <person name="Lu X."/>
        </authorList>
    </citation>
    <scope>NUCLEOTIDE SEQUENCE</scope>
    <source>
        <strain evidence="5">NK1-12</strain>
    </source>
</reference>
<evidence type="ECO:0000313" key="5">
    <source>
        <dbReference type="EMBL" id="WNZ24825.1"/>
    </source>
</evidence>
<name>A0AA97AGY1_9CYAN</name>
<dbReference type="PROSITE" id="PS50043">
    <property type="entry name" value="HTH_LUXR_2"/>
    <property type="match status" value="1"/>
</dbReference>
<dbReference type="InterPro" id="IPR003018">
    <property type="entry name" value="GAF"/>
</dbReference>
<evidence type="ECO:0000259" key="4">
    <source>
        <dbReference type="PROSITE" id="PS50043"/>
    </source>
</evidence>
<dbReference type="PANTHER" id="PTHR44688">
    <property type="entry name" value="DNA-BINDING TRANSCRIPTIONAL ACTIVATOR DEVR_DOSR"/>
    <property type="match status" value="1"/>
</dbReference>
<dbReference type="Gene3D" id="3.30.450.40">
    <property type="match status" value="1"/>
</dbReference>
<evidence type="ECO:0000256" key="2">
    <source>
        <dbReference type="ARBA" id="ARBA00023125"/>
    </source>
</evidence>
<proteinExistence type="predicted"/>
<dbReference type="Pfam" id="PF00196">
    <property type="entry name" value="GerE"/>
    <property type="match status" value="1"/>
</dbReference>
<gene>
    <name evidence="5" type="ORF">HJG54_19555</name>
</gene>
<dbReference type="RefSeq" id="WP_316430806.1">
    <property type="nucleotide sequence ID" value="NZ_CP053586.1"/>
</dbReference>
<dbReference type="SUPFAM" id="SSF55781">
    <property type="entry name" value="GAF domain-like"/>
    <property type="match status" value="1"/>
</dbReference>
<accession>A0AA97AGY1</accession>
<keyword evidence="2" id="KW-0238">DNA-binding</keyword>
<dbReference type="CDD" id="cd06170">
    <property type="entry name" value="LuxR_C_like"/>
    <property type="match status" value="1"/>
</dbReference>
<organism evidence="5">
    <name type="scientific">Leptolyngbya sp. NK1-12</name>
    <dbReference type="NCBI Taxonomy" id="2547451"/>
    <lineage>
        <taxon>Bacteria</taxon>
        <taxon>Bacillati</taxon>
        <taxon>Cyanobacteriota</taxon>
        <taxon>Cyanophyceae</taxon>
        <taxon>Leptolyngbyales</taxon>
        <taxon>Leptolyngbyaceae</taxon>
        <taxon>Leptolyngbya group</taxon>
        <taxon>Leptolyngbya</taxon>
    </lineage>
</organism>
<dbReference type="SUPFAM" id="SSF46894">
    <property type="entry name" value="C-terminal effector domain of the bipartite response regulators"/>
    <property type="match status" value="1"/>
</dbReference>
<dbReference type="Gene3D" id="1.10.10.10">
    <property type="entry name" value="Winged helix-like DNA-binding domain superfamily/Winged helix DNA-binding domain"/>
    <property type="match status" value="1"/>
</dbReference>
<dbReference type="AlphaFoldDB" id="A0AA97AGY1"/>
<dbReference type="PRINTS" id="PR00038">
    <property type="entry name" value="HTHLUXR"/>
</dbReference>
<dbReference type="Pfam" id="PF01590">
    <property type="entry name" value="GAF"/>
    <property type="match status" value="1"/>
</dbReference>
<evidence type="ECO:0000256" key="1">
    <source>
        <dbReference type="ARBA" id="ARBA00023015"/>
    </source>
</evidence>
<dbReference type="PROSITE" id="PS00622">
    <property type="entry name" value="HTH_LUXR_1"/>
    <property type="match status" value="1"/>
</dbReference>
<dbReference type="InterPro" id="IPR029016">
    <property type="entry name" value="GAF-like_dom_sf"/>
</dbReference>
<sequence length="258" mass="28972">MTHAFHGLLQAIATASTEQALRLRFMDQVSECFGVQRWGIYLFNDKNRLASFDVIGVSEAFVEQYERIGRAVDPVLQYVMANHAPAHEELVLPMGEWKRSALYQTCCATHNHEHIMTGPIVGRGQLIGTVQFARIGDTPAFNPNDVVRLSAVCLHLSASLAELRNPFLVPPNPLLQRLTPREMQIANLVAKGLTNAEIGKDLWITENSVKQALKRMFRKVEVSSRTEMVAKLRDMPHEVTAKLESKPNHRNPIIDRGS</sequence>
<dbReference type="PANTHER" id="PTHR44688:SF16">
    <property type="entry name" value="DNA-BINDING TRANSCRIPTIONAL ACTIVATOR DEVR_DOSR"/>
    <property type="match status" value="1"/>
</dbReference>
<dbReference type="GO" id="GO:0006355">
    <property type="term" value="P:regulation of DNA-templated transcription"/>
    <property type="evidence" value="ECO:0007669"/>
    <property type="project" value="InterPro"/>
</dbReference>
<dbReference type="InterPro" id="IPR036388">
    <property type="entry name" value="WH-like_DNA-bd_sf"/>
</dbReference>
<dbReference type="EMBL" id="CP053586">
    <property type="protein sequence ID" value="WNZ24825.1"/>
    <property type="molecule type" value="Genomic_DNA"/>
</dbReference>
<keyword evidence="3" id="KW-0804">Transcription</keyword>